<dbReference type="AlphaFoldDB" id="A0A2S8STY3"/>
<dbReference type="InterPro" id="IPR050810">
    <property type="entry name" value="Bact_Secretion_Sys_Channel"/>
</dbReference>
<feature type="signal peptide" evidence="2">
    <location>
        <begin position="1"/>
        <end position="34"/>
    </location>
</feature>
<dbReference type="InterPro" id="IPR001775">
    <property type="entry name" value="GspD/PilQ"/>
</dbReference>
<proteinExistence type="inferred from homology"/>
<dbReference type="InterPro" id="IPR032789">
    <property type="entry name" value="T2SS-T3SS_pil_N"/>
</dbReference>
<dbReference type="GO" id="GO:0009306">
    <property type="term" value="P:protein secretion"/>
    <property type="evidence" value="ECO:0007669"/>
    <property type="project" value="InterPro"/>
</dbReference>
<organism evidence="5 6">
    <name type="scientific">Abditibacterium utsteinense</name>
    <dbReference type="NCBI Taxonomy" id="1960156"/>
    <lineage>
        <taxon>Bacteria</taxon>
        <taxon>Pseudomonadati</taxon>
        <taxon>Abditibacteriota</taxon>
        <taxon>Abditibacteriia</taxon>
        <taxon>Abditibacteriales</taxon>
        <taxon>Abditibacteriaceae</taxon>
        <taxon>Abditibacterium</taxon>
    </lineage>
</organism>
<name>A0A2S8STY3_9BACT</name>
<dbReference type="Pfam" id="PF13629">
    <property type="entry name" value="T2SS-T3SS_pil_N"/>
    <property type="match status" value="1"/>
</dbReference>
<accession>A0A2S8STY3</accession>
<dbReference type="PROSITE" id="PS00875">
    <property type="entry name" value="T2SP_D"/>
    <property type="match status" value="1"/>
</dbReference>
<keyword evidence="2" id="KW-0732">Signal</keyword>
<dbReference type="GO" id="GO:0015627">
    <property type="term" value="C:type II protein secretion system complex"/>
    <property type="evidence" value="ECO:0007669"/>
    <property type="project" value="TreeGrafter"/>
</dbReference>
<comment type="similarity">
    <text evidence="1">Belongs to the bacterial secretin family.</text>
</comment>
<dbReference type="EMBL" id="NIGF01000006">
    <property type="protein sequence ID" value="PQV64238.1"/>
    <property type="molecule type" value="Genomic_DNA"/>
</dbReference>
<comment type="caution">
    <text evidence="5">The sequence shown here is derived from an EMBL/GenBank/DDBJ whole genome shotgun (WGS) entry which is preliminary data.</text>
</comment>
<evidence type="ECO:0000256" key="1">
    <source>
        <dbReference type="RuleBase" id="RU004003"/>
    </source>
</evidence>
<evidence type="ECO:0000256" key="2">
    <source>
        <dbReference type="SAM" id="SignalP"/>
    </source>
</evidence>
<dbReference type="InterPro" id="IPR004845">
    <property type="entry name" value="T2SS_GspD_CS"/>
</dbReference>
<dbReference type="Proteomes" id="UP000237684">
    <property type="component" value="Unassembled WGS sequence"/>
</dbReference>
<dbReference type="InParanoid" id="A0A2S8STY3"/>
<evidence type="ECO:0000313" key="5">
    <source>
        <dbReference type="EMBL" id="PQV64238.1"/>
    </source>
</evidence>
<gene>
    <name evidence="5" type="ORF">B1R32_10684</name>
</gene>
<keyword evidence="6" id="KW-1185">Reference proteome</keyword>
<evidence type="ECO:0000313" key="6">
    <source>
        <dbReference type="Proteomes" id="UP000237684"/>
    </source>
</evidence>
<feature type="chain" id="PRO_5015398704" evidence="2">
    <location>
        <begin position="35"/>
        <end position="973"/>
    </location>
</feature>
<dbReference type="PANTHER" id="PTHR30332">
    <property type="entry name" value="PROBABLE GENERAL SECRETION PATHWAY PROTEIN D"/>
    <property type="match status" value="1"/>
</dbReference>
<protein>
    <submittedName>
        <fullName evidence="5">Type II secretory pathway component GspD/PulD (Secretin)</fullName>
    </submittedName>
</protein>
<dbReference type="RefSeq" id="WP_170065478.1">
    <property type="nucleotide sequence ID" value="NZ_NIGF01000006.1"/>
</dbReference>
<dbReference type="Pfam" id="PF00263">
    <property type="entry name" value="Secretin"/>
    <property type="match status" value="1"/>
</dbReference>
<dbReference type="InterPro" id="IPR004846">
    <property type="entry name" value="T2SS/T3SS_dom"/>
</dbReference>
<dbReference type="PANTHER" id="PTHR30332:SF17">
    <property type="entry name" value="TYPE IV PILIATION SYSTEM PROTEIN DR_0774-RELATED"/>
    <property type="match status" value="1"/>
</dbReference>
<reference evidence="5 6" key="1">
    <citation type="journal article" date="2018" name="Syst. Appl. Microbiol.">
        <title>Abditibacterium utsteinense sp. nov., the first cultivated member of candidate phylum FBP, isolated from ice-free Antarctic soil samples.</title>
        <authorList>
            <person name="Tahon G."/>
            <person name="Tytgat B."/>
            <person name="Lebbe L."/>
            <person name="Carlier A."/>
            <person name="Willems A."/>
        </authorList>
    </citation>
    <scope>NUCLEOTIDE SEQUENCE [LARGE SCALE GENOMIC DNA]</scope>
    <source>
        <strain evidence="5 6">LMG 29911</strain>
    </source>
</reference>
<sequence length="973" mass="100903">MIIPSFFLPAPGRLFLPGCAIAAGLLAVSSPVIAAPHGKNSAPSSVTSSTAPQTLRVGKTTSYSLPKLSVVRVEEGFANVFWEAQNETLTVKALNAGAVKIRIESPHRAPQIVRLNLVETQPASHLVTTEGLLQIVERAPLGAGNLDVAPLDANSNTNQNPAFAASQQTPGTSLVSPDLGAATAGNVTAGGAGTSGAFSTVPNTVPNSITGAMPNSALTNNEIANNGIANNGIANGTFAGASPLLAAPVGVGTIPAPLAPSLPVLGTTTGSVRANNPVNVSAGTSAGVAPRISPVLPAPSNGARANVAYRTTARLPQGVGAGNSRQGIDVTQGLARLLSFPSNILAVFFSDPNVMDARAINARTIAVTGVGAGPSTLAVFTSRFPGDAVGRANIYRIQTLARGGQMAIEVRNPRLVERAIVAALGDPRVRTAIISLPDGSLAARLSGTVRSEAEVQAALTTASFFVPRVISSLYADTNAPTLEAVLSGASNATPESNLQEDLRRITGNSSIELVSLPSGLAFKAEVNSVDEAQALLRVLPGLNQQVIPFIVIRGQDPASSPYYNSTVPLLNGEDRQLTQKLHDVTGITTVYAVRASSNGLACYGTVRTRTEYDTVRRFMNVMAQSSSPPATQGASQGGATLRPLGLEGALPAYDGAGGYLRPLGLQMFVRITDVGQSVIRKVTVETSVVEISRTALRNLGVEVGSVSLLSENVTGGTSVQNTTGAVTTSAPIINRTIDPTFLQGAALGGTGFVGGQSFGNINPFRARLNALMTNGDARLLARPNVTAVEGASAQITIGGERPVPRAVATQGAVGTQVEFRRFGVIITMRPTVTGDNTILLQIRADITQPDRTYEINLGGALIPGETVRSINTTINVRPGDTVVMGGLITNEKRQSTSKVPILGDLPIIGSLFRSRRFENNETELAIFMSPHIDSMPAGMEEIENLNRVPALPLLPSRQESNAILFEPTTRSGG</sequence>
<feature type="domain" description="Pilus formation protein N-terminal" evidence="4">
    <location>
        <begin position="327"/>
        <end position="382"/>
    </location>
</feature>
<evidence type="ECO:0000259" key="3">
    <source>
        <dbReference type="Pfam" id="PF00263"/>
    </source>
</evidence>
<evidence type="ECO:0000259" key="4">
    <source>
        <dbReference type="Pfam" id="PF13629"/>
    </source>
</evidence>
<dbReference type="PRINTS" id="PR00811">
    <property type="entry name" value="BCTERIALGSPD"/>
</dbReference>
<feature type="domain" description="Type II/III secretion system secretin-like" evidence="3">
    <location>
        <begin position="770"/>
        <end position="932"/>
    </location>
</feature>